<evidence type="ECO:0008006" key="5">
    <source>
        <dbReference type="Google" id="ProtNLM"/>
    </source>
</evidence>
<dbReference type="InterPro" id="IPR011990">
    <property type="entry name" value="TPR-like_helical_dom_sf"/>
</dbReference>
<proteinExistence type="predicted"/>
<keyword evidence="2" id="KW-0732">Signal</keyword>
<accession>A0ABP9W3Q4</accession>
<evidence type="ECO:0000313" key="3">
    <source>
        <dbReference type="EMBL" id="GAA5510548.1"/>
    </source>
</evidence>
<keyword evidence="4" id="KW-1185">Reference proteome</keyword>
<evidence type="ECO:0000256" key="2">
    <source>
        <dbReference type="SAM" id="SignalP"/>
    </source>
</evidence>
<evidence type="ECO:0000256" key="1">
    <source>
        <dbReference type="SAM" id="MobiDB-lite"/>
    </source>
</evidence>
<organism evidence="3 4">
    <name type="scientific">Novipirellula caenicola</name>
    <dbReference type="NCBI Taxonomy" id="1536901"/>
    <lineage>
        <taxon>Bacteria</taxon>
        <taxon>Pseudomonadati</taxon>
        <taxon>Planctomycetota</taxon>
        <taxon>Planctomycetia</taxon>
        <taxon>Pirellulales</taxon>
        <taxon>Pirellulaceae</taxon>
        <taxon>Novipirellula</taxon>
    </lineage>
</organism>
<feature type="compositionally biased region" description="Gly residues" evidence="1">
    <location>
        <begin position="226"/>
        <end position="240"/>
    </location>
</feature>
<feature type="region of interest" description="Disordered" evidence="1">
    <location>
        <begin position="226"/>
        <end position="251"/>
    </location>
</feature>
<comment type="caution">
    <text evidence="3">The sequence shown here is derived from an EMBL/GenBank/DDBJ whole genome shotgun (WGS) entry which is preliminary data.</text>
</comment>
<dbReference type="Proteomes" id="UP001416858">
    <property type="component" value="Unassembled WGS sequence"/>
</dbReference>
<feature type="signal peptide" evidence="2">
    <location>
        <begin position="1"/>
        <end position="27"/>
    </location>
</feature>
<sequence>MKKTLLSAVLVAAGSFCLLTDSPSANAQNPILSEMYGRGVHSFYAGRYDDANKFLSMAIDNGIKDPRAYYFRGLVATSLGNTYQAEEDWRQGAELEARLGSNASIGRSLARFQGAERLKLEQIRQTARLELMANAASRSQQRYGEIENAAAAATPPATASAPRNAVTPPPIPPEAENPFADDVELATGEPKLESSDAFAGADKGDPAAPAAMDAAATADDANNIFGGGDAGASDPFGGGAPMDDPFAGGGF</sequence>
<dbReference type="Gene3D" id="1.25.40.10">
    <property type="entry name" value="Tetratricopeptide repeat domain"/>
    <property type="match status" value="1"/>
</dbReference>
<gene>
    <name evidence="3" type="ORF">Rcae01_06057</name>
</gene>
<feature type="region of interest" description="Disordered" evidence="1">
    <location>
        <begin position="191"/>
        <end position="214"/>
    </location>
</feature>
<feature type="compositionally biased region" description="Low complexity" evidence="1">
    <location>
        <begin position="196"/>
        <end position="214"/>
    </location>
</feature>
<reference evidence="3 4" key="1">
    <citation type="submission" date="2024-02" db="EMBL/GenBank/DDBJ databases">
        <title>Rhodopirellula caenicola NBRC 110016.</title>
        <authorList>
            <person name="Ichikawa N."/>
            <person name="Katano-Makiyama Y."/>
            <person name="Hidaka K."/>
        </authorList>
    </citation>
    <scope>NUCLEOTIDE SEQUENCE [LARGE SCALE GENOMIC DNA]</scope>
    <source>
        <strain evidence="3 4">NBRC 110016</strain>
    </source>
</reference>
<feature type="region of interest" description="Disordered" evidence="1">
    <location>
        <begin position="148"/>
        <end position="178"/>
    </location>
</feature>
<protein>
    <recommendedName>
        <fullName evidence="5">Tetratricopeptide repeat protein</fullName>
    </recommendedName>
</protein>
<dbReference type="SUPFAM" id="SSF48452">
    <property type="entry name" value="TPR-like"/>
    <property type="match status" value="1"/>
</dbReference>
<feature type="chain" id="PRO_5046493629" description="Tetratricopeptide repeat protein" evidence="2">
    <location>
        <begin position="28"/>
        <end position="251"/>
    </location>
</feature>
<feature type="compositionally biased region" description="Low complexity" evidence="1">
    <location>
        <begin position="149"/>
        <end position="162"/>
    </location>
</feature>
<name>A0ABP9W3Q4_9BACT</name>
<dbReference type="RefSeq" id="WP_345688552.1">
    <property type="nucleotide sequence ID" value="NZ_BAABRO010000024.1"/>
</dbReference>
<dbReference type="EMBL" id="BAABRO010000024">
    <property type="protein sequence ID" value="GAA5510548.1"/>
    <property type="molecule type" value="Genomic_DNA"/>
</dbReference>
<evidence type="ECO:0000313" key="4">
    <source>
        <dbReference type="Proteomes" id="UP001416858"/>
    </source>
</evidence>